<feature type="signal peptide" evidence="1">
    <location>
        <begin position="1"/>
        <end position="16"/>
    </location>
</feature>
<dbReference type="EMBL" id="HG322949">
    <property type="protein sequence ID" value="CDG82168.1"/>
    <property type="molecule type" value="Genomic_DNA"/>
</dbReference>
<dbReference type="KEGG" id="jag:GJA_1517"/>
<reference evidence="2 3" key="1">
    <citation type="journal article" date="2015" name="Genome Announc.">
        <title>Genome Sequence of Mushroom Soft-Rot Pathogen Janthinobacterium agaricidamnosum.</title>
        <authorList>
            <person name="Graupner K."/>
            <person name="Lackner G."/>
            <person name="Hertweck C."/>
        </authorList>
    </citation>
    <scope>NUCLEOTIDE SEQUENCE [LARGE SCALE GENOMIC DNA]</scope>
    <source>
        <strain evidence="3">NBRC 102515 / DSM 9628</strain>
    </source>
</reference>
<sequence length="179" mass="19573">MPYSFFARALSMVACACALSACGVFVEQGAGPKMAIPASFTGLWRLQAQGVEDKLINVKAAGDSMTLSWQEGTHKSTRATLHHYGDSDYVVIENSKNPPSSVAVKVAAASATEITLQVFDKDRVAVLLDKMKIQPKYKLSTWNSDIVLDVDTFKKLLDLHDDTLFFTQAEIAITLSKIK</sequence>
<dbReference type="STRING" id="1349767.GJA_1517"/>
<keyword evidence="2" id="KW-0449">Lipoprotein</keyword>
<evidence type="ECO:0000313" key="3">
    <source>
        <dbReference type="Proteomes" id="UP000027604"/>
    </source>
</evidence>
<evidence type="ECO:0000313" key="2">
    <source>
        <dbReference type="EMBL" id="CDG82168.1"/>
    </source>
</evidence>
<dbReference type="RefSeq" id="WP_038490414.1">
    <property type="nucleotide sequence ID" value="NZ_BCTH01000010.1"/>
</dbReference>
<dbReference type="HOGENOM" id="CLU_1501558_0_0_4"/>
<protein>
    <submittedName>
        <fullName evidence="2">Putative lipoprotein</fullName>
    </submittedName>
</protein>
<dbReference type="PATRIC" id="fig|1349767.4.peg.3212"/>
<feature type="chain" id="PRO_5004797309" evidence="1">
    <location>
        <begin position="17"/>
        <end position="179"/>
    </location>
</feature>
<name>W0V488_9BURK</name>
<organism evidence="2 3">
    <name type="scientific">Janthinobacterium agaricidamnosum NBRC 102515 = DSM 9628</name>
    <dbReference type="NCBI Taxonomy" id="1349767"/>
    <lineage>
        <taxon>Bacteria</taxon>
        <taxon>Pseudomonadati</taxon>
        <taxon>Pseudomonadota</taxon>
        <taxon>Betaproteobacteria</taxon>
        <taxon>Burkholderiales</taxon>
        <taxon>Oxalobacteraceae</taxon>
        <taxon>Janthinobacterium</taxon>
    </lineage>
</organism>
<dbReference type="Proteomes" id="UP000027604">
    <property type="component" value="Chromosome I"/>
</dbReference>
<proteinExistence type="predicted"/>
<evidence type="ECO:0000256" key="1">
    <source>
        <dbReference type="SAM" id="SignalP"/>
    </source>
</evidence>
<accession>W0V488</accession>
<gene>
    <name evidence="2" type="ORF">GJA_1517</name>
</gene>
<keyword evidence="1" id="KW-0732">Signal</keyword>
<dbReference type="AlphaFoldDB" id="W0V488"/>
<keyword evidence="3" id="KW-1185">Reference proteome</keyword>